<dbReference type="HOGENOM" id="CLU_1691691_0_0_6"/>
<gene>
    <name evidence="1" type="ORF">F900_01407</name>
</gene>
<organism evidence="1 2">
    <name type="scientific">Acinetobacter modestus</name>
    <dbReference type="NCBI Taxonomy" id="1776740"/>
    <lineage>
        <taxon>Bacteria</taxon>
        <taxon>Pseudomonadati</taxon>
        <taxon>Pseudomonadota</taxon>
        <taxon>Gammaproteobacteria</taxon>
        <taxon>Moraxellales</taxon>
        <taxon>Moraxellaceae</taxon>
        <taxon>Acinetobacter</taxon>
    </lineage>
</organism>
<reference evidence="1 2" key="1">
    <citation type="submission" date="2013-02" db="EMBL/GenBank/DDBJ databases">
        <title>The Genome Sequence of Acinetobacter sp. ANC 3862.</title>
        <authorList>
            <consortium name="The Broad Institute Genome Sequencing Platform"/>
            <consortium name="The Broad Institute Genome Sequencing Center for Infectious Disease"/>
            <person name="Cerqueira G."/>
            <person name="Feldgarden M."/>
            <person name="Courvalin P."/>
            <person name="Perichon B."/>
            <person name="Grillot-Courvalin C."/>
            <person name="Clermont D."/>
            <person name="Rocha E."/>
            <person name="Yoon E.-J."/>
            <person name="Nemec A."/>
            <person name="Walker B."/>
            <person name="Young S.K."/>
            <person name="Zeng Q."/>
            <person name="Gargeya S."/>
            <person name="Fitzgerald M."/>
            <person name="Haas B."/>
            <person name="Abouelleil A."/>
            <person name="Alvarado L."/>
            <person name="Arachchi H.M."/>
            <person name="Berlin A.M."/>
            <person name="Chapman S.B."/>
            <person name="Dewar J."/>
            <person name="Goldberg J."/>
            <person name="Griggs A."/>
            <person name="Gujja S."/>
            <person name="Hansen M."/>
            <person name="Howarth C."/>
            <person name="Imamovic A."/>
            <person name="Larimer J."/>
            <person name="McCowan C."/>
            <person name="Murphy C."/>
            <person name="Neiman D."/>
            <person name="Pearson M."/>
            <person name="Priest M."/>
            <person name="Roberts A."/>
            <person name="Saif S."/>
            <person name="Shea T."/>
            <person name="Sisk P."/>
            <person name="Sykes S."/>
            <person name="Wortman J."/>
            <person name="Nusbaum C."/>
            <person name="Birren B."/>
        </authorList>
    </citation>
    <scope>NUCLEOTIDE SEQUENCE [LARGE SCALE GENOMIC DNA]</scope>
    <source>
        <strain evidence="1 2">ANC 3862</strain>
    </source>
</reference>
<comment type="caution">
    <text evidence="1">The sequence shown here is derived from an EMBL/GenBank/DDBJ whole genome shotgun (WGS) entry which is preliminary data.</text>
</comment>
<sequence>MDFQQLQETDNTLIKTHADSLPDDVIRFDGTINEFLTILNSLNIKAIFYWGVTTREIIHSIFSEKQAAFNYDDDELIAGLKVLETSLVRNDSIKYGKAIDEIRAIIASDNLDTIVSYQLYASINGQLITADIYEYDWIQKYKDGFRTIQGSMSIS</sequence>
<proteinExistence type="predicted"/>
<accession>N9M1C5</accession>
<evidence type="ECO:0000313" key="1">
    <source>
        <dbReference type="EMBL" id="ENX02343.1"/>
    </source>
</evidence>
<dbReference type="PATRIC" id="fig|1217705.3.peg.1353"/>
<dbReference type="STRING" id="1217705.F900_01407"/>
<protein>
    <submittedName>
        <fullName evidence="1">Uncharacterized protein</fullName>
    </submittedName>
</protein>
<dbReference type="EMBL" id="APRP01000015">
    <property type="protein sequence ID" value="ENX02343.1"/>
    <property type="molecule type" value="Genomic_DNA"/>
</dbReference>
<dbReference type="AlphaFoldDB" id="N9M1C5"/>
<name>N9M1C5_9GAMM</name>
<dbReference type="RefSeq" id="WP_005216169.1">
    <property type="nucleotide sequence ID" value="NZ_KB850089.1"/>
</dbReference>
<evidence type="ECO:0000313" key="2">
    <source>
        <dbReference type="Proteomes" id="UP000013248"/>
    </source>
</evidence>
<dbReference type="Proteomes" id="UP000013248">
    <property type="component" value="Unassembled WGS sequence"/>
</dbReference>